<dbReference type="AlphaFoldDB" id="A0A1E5Q4N7"/>
<proteinExistence type="predicted"/>
<evidence type="ECO:0000313" key="1">
    <source>
        <dbReference type="EMBL" id="OEJ65195.1"/>
    </source>
</evidence>
<gene>
    <name evidence="1" type="ORF">BEN30_15090</name>
</gene>
<evidence type="ECO:0000313" key="2">
    <source>
        <dbReference type="Proteomes" id="UP000095347"/>
    </source>
</evidence>
<keyword evidence="2" id="KW-1185">Reference proteome</keyword>
<reference evidence="2" key="1">
    <citation type="submission" date="2016-07" db="EMBL/GenBank/DDBJ databases">
        <authorList>
            <person name="Florea S."/>
            <person name="Webb J.S."/>
            <person name="Jaromczyk J."/>
            <person name="Schardl C.L."/>
        </authorList>
    </citation>
    <scope>NUCLEOTIDE SEQUENCE [LARGE SCALE GENOMIC DNA]</scope>
    <source>
        <strain evidence="2">MV-1</strain>
    </source>
</reference>
<dbReference type="Proteomes" id="UP000095347">
    <property type="component" value="Unassembled WGS sequence"/>
</dbReference>
<organism evidence="1 2">
    <name type="scientific">Magnetovibrio blakemorei</name>
    <dbReference type="NCBI Taxonomy" id="28181"/>
    <lineage>
        <taxon>Bacteria</taxon>
        <taxon>Pseudomonadati</taxon>
        <taxon>Pseudomonadota</taxon>
        <taxon>Alphaproteobacteria</taxon>
        <taxon>Rhodospirillales</taxon>
        <taxon>Magnetovibrionaceae</taxon>
        <taxon>Magnetovibrio</taxon>
    </lineage>
</organism>
<accession>A0A1E5Q4N7</accession>
<comment type="caution">
    <text evidence="1">The sequence shown here is derived from an EMBL/GenBank/DDBJ whole genome shotgun (WGS) entry which is preliminary data.</text>
</comment>
<dbReference type="OrthoDB" id="7596693at2"/>
<name>A0A1E5Q4N7_9PROT</name>
<dbReference type="RefSeq" id="WP_069958904.1">
    <property type="nucleotide sequence ID" value="NZ_MCGG01000054.1"/>
</dbReference>
<dbReference type="EMBL" id="MCGG01000054">
    <property type="protein sequence ID" value="OEJ65195.1"/>
    <property type="molecule type" value="Genomic_DNA"/>
</dbReference>
<dbReference type="STRING" id="28181.BEN30_15090"/>
<sequence length="272" mass="31818">MAKTVSSGKRHFKYKHPLFRKRETEQGIWWEDSHYYIWFECLLRNEGYKKFCETGKDKKYAKTFEGFGNVFDFTGNFKGWWNENSRGLYLFAEPHAVNASILDVTDTILDNDEIIYLQLPAYKPEAYLFKKMRELIRLAQKQRKIDASNTAGQSRYPFCQSPHSTYTYKNYLKVWDLRQRGLKNSEIHDAVYGGLNFNRYAKQWIRKKGYYSDKGGGQIVGAITEQEVIDSCKLDIRRQIQKYQSAVVKRAFDGAENLINNAGIGLFPKTSK</sequence>
<protein>
    <submittedName>
        <fullName evidence="1">Uncharacterized protein</fullName>
    </submittedName>
</protein>